<evidence type="ECO:0000256" key="6">
    <source>
        <dbReference type="PROSITE-ProRule" id="PRU00042"/>
    </source>
</evidence>
<feature type="domain" description="C2H2-type" evidence="7">
    <location>
        <begin position="387"/>
        <end position="414"/>
    </location>
</feature>
<dbReference type="Gene3D" id="3.30.160.60">
    <property type="entry name" value="Classic Zinc Finger"/>
    <property type="match status" value="7"/>
</dbReference>
<evidence type="ECO:0000313" key="8">
    <source>
        <dbReference type="EMBL" id="CAG9809845.1"/>
    </source>
</evidence>
<reference evidence="8" key="1">
    <citation type="submission" date="2022-01" db="EMBL/GenBank/DDBJ databases">
        <authorList>
            <person name="King R."/>
        </authorList>
    </citation>
    <scope>NUCLEOTIDE SEQUENCE</scope>
</reference>
<keyword evidence="5" id="KW-0539">Nucleus</keyword>
<keyword evidence="2" id="KW-0677">Repeat</keyword>
<dbReference type="PANTHER" id="PTHR24393:SF34">
    <property type="entry name" value="PR_SET DOMAIN 13"/>
    <property type="match status" value="1"/>
</dbReference>
<sequence length="488" mass="57269">MSDTTLNDWQDYRYWCKLCGSFDATLTPDKEIQEIIHQIIEPSAYEILICLDCGSVLNTYHEFRMKAKHIQQMFGEMYGNKCLDEINSIRSRYNLELGTIIEENHDNSFGQIHLIVKDECDIMNESIEIDDSEIIEQEVIEEEFIIEEHLEQADVKDFNIIDSNKVLKKPSINKTDLEKLYHFKCHECNEEFMKMHPLSVHCKQEHNTKPQVECLCGKKLSTWKRLMDHKARHFKDENPFNCLECNLHYKTIAAYEKHLEKKHGENAEKFICSQCGRSFKEKQILKNHERVHLPDEQKLKYPCSYCDKKFVNNHCLKIHIARIHERVAFFFCEICGKGCTTKSDLLWHMDKHTQERNFSCEICSLKFKSSNSLRIHKRRHMAVEATKPCPICGKEFRSSAALSNHKLVHSNEKKHKCVYCPNSYKRLESLKCHLSTHTGSRPFSCQWCSKTFVNSANCRKHKLKEHKDEVEAYEAVHGKKGVSISLKD</sequence>
<organism evidence="8 9">
    <name type="scientific">Chironomus riparius</name>
    <dbReference type="NCBI Taxonomy" id="315576"/>
    <lineage>
        <taxon>Eukaryota</taxon>
        <taxon>Metazoa</taxon>
        <taxon>Ecdysozoa</taxon>
        <taxon>Arthropoda</taxon>
        <taxon>Hexapoda</taxon>
        <taxon>Insecta</taxon>
        <taxon>Pterygota</taxon>
        <taxon>Neoptera</taxon>
        <taxon>Endopterygota</taxon>
        <taxon>Diptera</taxon>
        <taxon>Nematocera</taxon>
        <taxon>Chironomoidea</taxon>
        <taxon>Chironomidae</taxon>
        <taxon>Chironominae</taxon>
        <taxon>Chironomus</taxon>
    </lineage>
</organism>
<evidence type="ECO:0000259" key="7">
    <source>
        <dbReference type="PROSITE" id="PS50157"/>
    </source>
</evidence>
<feature type="domain" description="C2H2-type" evidence="7">
    <location>
        <begin position="270"/>
        <end position="297"/>
    </location>
</feature>
<dbReference type="PROSITE" id="PS00028">
    <property type="entry name" value="ZINC_FINGER_C2H2_1"/>
    <property type="match status" value="8"/>
</dbReference>
<reference evidence="8" key="2">
    <citation type="submission" date="2022-10" db="EMBL/GenBank/DDBJ databases">
        <authorList>
            <consortium name="ENA_rothamsted_submissions"/>
            <consortium name="culmorum"/>
            <person name="King R."/>
        </authorList>
    </citation>
    <scope>NUCLEOTIDE SEQUENCE</scope>
</reference>
<evidence type="ECO:0000256" key="1">
    <source>
        <dbReference type="ARBA" id="ARBA00022723"/>
    </source>
</evidence>
<evidence type="ECO:0000256" key="2">
    <source>
        <dbReference type="ARBA" id="ARBA00022737"/>
    </source>
</evidence>
<protein>
    <recommendedName>
        <fullName evidence="7">C2H2-type domain-containing protein</fullName>
    </recommendedName>
</protein>
<evidence type="ECO:0000313" key="9">
    <source>
        <dbReference type="Proteomes" id="UP001153620"/>
    </source>
</evidence>
<evidence type="ECO:0000256" key="5">
    <source>
        <dbReference type="ARBA" id="ARBA00023242"/>
    </source>
</evidence>
<dbReference type="InterPro" id="IPR036236">
    <property type="entry name" value="Znf_C2H2_sf"/>
</dbReference>
<feature type="domain" description="C2H2-type" evidence="7">
    <location>
        <begin position="301"/>
        <end position="324"/>
    </location>
</feature>
<dbReference type="GO" id="GO:0008270">
    <property type="term" value="F:zinc ion binding"/>
    <property type="evidence" value="ECO:0007669"/>
    <property type="project" value="UniProtKB-KW"/>
</dbReference>
<accession>A0A9N9S224</accession>
<dbReference type="Pfam" id="PF00096">
    <property type="entry name" value="zf-C2H2"/>
    <property type="match status" value="3"/>
</dbReference>
<evidence type="ECO:0000256" key="4">
    <source>
        <dbReference type="ARBA" id="ARBA00022833"/>
    </source>
</evidence>
<name>A0A9N9S224_9DIPT</name>
<keyword evidence="1" id="KW-0479">Metal-binding</keyword>
<dbReference type="Pfam" id="PF13894">
    <property type="entry name" value="zf-C2H2_4"/>
    <property type="match status" value="1"/>
</dbReference>
<feature type="domain" description="C2H2-type" evidence="7">
    <location>
        <begin position="330"/>
        <end position="357"/>
    </location>
</feature>
<keyword evidence="9" id="KW-1185">Reference proteome</keyword>
<feature type="domain" description="C2H2-type" evidence="7">
    <location>
        <begin position="183"/>
        <end position="210"/>
    </location>
</feature>
<feature type="domain" description="C2H2-type" evidence="7">
    <location>
        <begin position="443"/>
        <end position="471"/>
    </location>
</feature>
<dbReference type="AlphaFoldDB" id="A0A9N9S224"/>
<feature type="domain" description="C2H2-type" evidence="7">
    <location>
        <begin position="415"/>
        <end position="442"/>
    </location>
</feature>
<dbReference type="GO" id="GO:0005634">
    <property type="term" value="C:nucleus"/>
    <property type="evidence" value="ECO:0007669"/>
    <property type="project" value="TreeGrafter"/>
</dbReference>
<dbReference type="GO" id="GO:0000978">
    <property type="term" value="F:RNA polymerase II cis-regulatory region sequence-specific DNA binding"/>
    <property type="evidence" value="ECO:0007669"/>
    <property type="project" value="TreeGrafter"/>
</dbReference>
<gene>
    <name evidence="8" type="ORF">CHIRRI_LOCUS12665</name>
</gene>
<dbReference type="PANTHER" id="PTHR24393">
    <property type="entry name" value="ZINC FINGER PROTEIN"/>
    <property type="match status" value="1"/>
</dbReference>
<dbReference type="Proteomes" id="UP001153620">
    <property type="component" value="Chromosome 3"/>
</dbReference>
<dbReference type="OrthoDB" id="3565419at2759"/>
<feature type="domain" description="C2H2-type" evidence="7">
    <location>
        <begin position="358"/>
        <end position="385"/>
    </location>
</feature>
<dbReference type="GO" id="GO:0001228">
    <property type="term" value="F:DNA-binding transcription activator activity, RNA polymerase II-specific"/>
    <property type="evidence" value="ECO:0007669"/>
    <property type="project" value="TreeGrafter"/>
</dbReference>
<proteinExistence type="predicted"/>
<dbReference type="SMART" id="SM00355">
    <property type="entry name" value="ZnF_C2H2"/>
    <property type="match status" value="10"/>
</dbReference>
<dbReference type="SUPFAM" id="SSF57667">
    <property type="entry name" value="beta-beta-alpha zinc fingers"/>
    <property type="match status" value="5"/>
</dbReference>
<keyword evidence="4" id="KW-0862">Zinc</keyword>
<dbReference type="PROSITE" id="PS50157">
    <property type="entry name" value="ZINC_FINGER_C2H2_2"/>
    <property type="match status" value="8"/>
</dbReference>
<dbReference type="FunFam" id="3.30.160.60:FF:000100">
    <property type="entry name" value="Zinc finger 45-like"/>
    <property type="match status" value="1"/>
</dbReference>
<dbReference type="InterPro" id="IPR013087">
    <property type="entry name" value="Znf_C2H2_type"/>
</dbReference>
<dbReference type="EMBL" id="OU895879">
    <property type="protein sequence ID" value="CAG9809845.1"/>
    <property type="molecule type" value="Genomic_DNA"/>
</dbReference>
<evidence type="ECO:0000256" key="3">
    <source>
        <dbReference type="ARBA" id="ARBA00022771"/>
    </source>
</evidence>
<keyword evidence="3 6" id="KW-0863">Zinc-finger</keyword>